<comment type="caution">
    <text evidence="3">The sequence shown here is derived from an EMBL/GenBank/DDBJ whole genome shotgun (WGS) entry which is preliminary data.</text>
</comment>
<evidence type="ECO:0000259" key="2">
    <source>
        <dbReference type="Pfam" id="PF03787"/>
    </source>
</evidence>
<dbReference type="InterPro" id="IPR052216">
    <property type="entry name" value="CRISPR_Csm3_endoribonuclease"/>
</dbReference>
<dbReference type="Proteomes" id="UP000808337">
    <property type="component" value="Unassembled WGS sequence"/>
</dbReference>
<proteinExistence type="predicted"/>
<feature type="domain" description="CRISPR type III-associated protein" evidence="2">
    <location>
        <begin position="13"/>
        <end position="188"/>
    </location>
</feature>
<protein>
    <recommendedName>
        <fullName evidence="2">CRISPR type III-associated protein domain-containing protein</fullName>
    </recommendedName>
</protein>
<feature type="domain" description="CRISPR type III-associated protein" evidence="2">
    <location>
        <begin position="253"/>
        <end position="478"/>
    </location>
</feature>
<evidence type="ECO:0000256" key="1">
    <source>
        <dbReference type="ARBA" id="ARBA00023118"/>
    </source>
</evidence>
<dbReference type="CDD" id="cd09726">
    <property type="entry name" value="RAMP_I_III"/>
    <property type="match status" value="2"/>
</dbReference>
<dbReference type="AlphaFoldDB" id="A0A9D7XS56"/>
<name>A0A9D7XS56_9BACT</name>
<reference evidence="3 4" key="1">
    <citation type="submission" date="2020-10" db="EMBL/GenBank/DDBJ databases">
        <title>Connecting structure to function with the recovery of over 1000 high-quality activated sludge metagenome-assembled genomes encoding full-length rRNA genes using long-read sequencing.</title>
        <authorList>
            <person name="Singleton C.M."/>
            <person name="Petriglieri F."/>
            <person name="Kristensen J.M."/>
            <person name="Kirkegaard R.H."/>
            <person name="Michaelsen T.Y."/>
            <person name="Andersen M.H."/>
            <person name="Karst S.M."/>
            <person name="Dueholm M.S."/>
            <person name="Nielsen P.H."/>
            <person name="Albertsen M."/>
        </authorList>
    </citation>
    <scope>NUCLEOTIDE SEQUENCE [LARGE SCALE GENOMIC DNA]</scope>
    <source>
        <strain evidence="3">Ribe_18-Q3-R11-54_MAXAC.273</strain>
    </source>
</reference>
<dbReference type="PANTHER" id="PTHR35579:SF3">
    <property type="entry name" value="CRISPR SYSTEM CMS ENDORIBONUCLEASE CSM3"/>
    <property type="match status" value="1"/>
</dbReference>
<sequence length="484" mass="54368">MNKQYIYLARVILEAETVLSVGSGDSDGLVDDLVTLDHLGLPCIPGTAIAGCLTKLPVLKAISGGPDTLNDDANHFASSFITSDAYLIGPGHVRAQSIADCKQYPFFNDFFSLPIRDHVRINHRGVADTKKWGKFDDQVVYKGARFICELEIQSKEANELVWLELLEFLKNHFLILGSGSRKGYGRLSCIEYYTRVYDLGNISDFNKYLDHSTELILPDESIWSKISLPQQQRINGFHLVDKVLLQSDDALHFGSGQIDFEVDLNGEVVIDTDAGVKTEKCIIWDDNNKPVWKDYFLLAGTSIKGTIAHRFIYYNLCIEDILKEYVKDFPDDLTMITNPEEFNKFLKKLESESIDPISLFEQKKEEIIIEVFGGAKDNNSEGRIGKVIVDDIYIPIDLFTKKDTMIHNSIDRFSGGTIDGALFNETNISPEMGINFSVHFDQSLQVSQIDQIKAIFEEVKDGKIPLGGKTTKGYGQFKNTLNAT</sequence>
<dbReference type="Pfam" id="PF03787">
    <property type="entry name" value="RAMPs"/>
    <property type="match status" value="2"/>
</dbReference>
<dbReference type="EMBL" id="JADKGY010000031">
    <property type="protein sequence ID" value="MBK9984686.1"/>
    <property type="molecule type" value="Genomic_DNA"/>
</dbReference>
<dbReference type="GO" id="GO:0051607">
    <property type="term" value="P:defense response to virus"/>
    <property type="evidence" value="ECO:0007669"/>
    <property type="project" value="UniProtKB-KW"/>
</dbReference>
<evidence type="ECO:0000313" key="3">
    <source>
        <dbReference type="EMBL" id="MBK9984686.1"/>
    </source>
</evidence>
<dbReference type="InterPro" id="IPR005537">
    <property type="entry name" value="RAMP_III_fam"/>
</dbReference>
<evidence type="ECO:0000313" key="4">
    <source>
        <dbReference type="Proteomes" id="UP000808337"/>
    </source>
</evidence>
<accession>A0A9D7XS56</accession>
<dbReference type="PANTHER" id="PTHR35579">
    <property type="entry name" value="CRISPR SYSTEM CMS ENDORIBONUCLEASE CSM3"/>
    <property type="match status" value="1"/>
</dbReference>
<organism evidence="3 4">
    <name type="scientific">Candidatus Opimibacter skivensis</name>
    <dbReference type="NCBI Taxonomy" id="2982028"/>
    <lineage>
        <taxon>Bacteria</taxon>
        <taxon>Pseudomonadati</taxon>
        <taxon>Bacteroidota</taxon>
        <taxon>Saprospiria</taxon>
        <taxon>Saprospirales</taxon>
        <taxon>Saprospiraceae</taxon>
        <taxon>Candidatus Opimibacter</taxon>
    </lineage>
</organism>
<gene>
    <name evidence="3" type="ORF">IPP15_20370</name>
</gene>
<keyword evidence="1" id="KW-0051">Antiviral defense</keyword>